<evidence type="ECO:0000256" key="2">
    <source>
        <dbReference type="ARBA" id="ARBA00012150"/>
    </source>
</evidence>
<dbReference type="Gene3D" id="3.30.70.100">
    <property type="match status" value="1"/>
</dbReference>
<feature type="active site" evidence="5">
    <location>
        <position position="46"/>
    </location>
</feature>
<dbReference type="InterPro" id="IPR017968">
    <property type="entry name" value="Acylphosphatase_CS"/>
</dbReference>
<protein>
    <recommendedName>
        <fullName evidence="3 5">acylphosphatase</fullName>
        <ecNumber evidence="2 5">3.6.1.7</ecNumber>
    </recommendedName>
</protein>
<dbReference type="AlphaFoldDB" id="A0AA97B9E1"/>
<dbReference type="EC" id="3.6.1.7" evidence="2 5"/>
<dbReference type="PROSITE" id="PS51160">
    <property type="entry name" value="ACYLPHOSPHATASE_3"/>
    <property type="match status" value="1"/>
</dbReference>
<dbReference type="InterPro" id="IPR020456">
    <property type="entry name" value="Acylphosphatase"/>
</dbReference>
<dbReference type="SUPFAM" id="SSF54975">
    <property type="entry name" value="Acylphosphatase/BLUF domain-like"/>
    <property type="match status" value="1"/>
</dbReference>
<evidence type="ECO:0000259" key="7">
    <source>
        <dbReference type="PROSITE" id="PS51160"/>
    </source>
</evidence>
<feature type="domain" description="Acylphosphatase-like" evidence="7">
    <location>
        <begin position="31"/>
        <end position="117"/>
    </location>
</feature>
<keyword evidence="5 8" id="KW-0378">Hydrolase</keyword>
<comment type="similarity">
    <text evidence="1 6">Belongs to the acylphosphatase family.</text>
</comment>
<accession>A0AA97B9E1</accession>
<dbReference type="Pfam" id="PF00708">
    <property type="entry name" value="Acylphosphatase"/>
    <property type="match status" value="1"/>
</dbReference>
<evidence type="ECO:0000256" key="6">
    <source>
        <dbReference type="RuleBase" id="RU004168"/>
    </source>
</evidence>
<name>A0AA97B9E1_9CYAN</name>
<proteinExistence type="inferred from homology"/>
<dbReference type="InterPro" id="IPR036046">
    <property type="entry name" value="Acylphosphatase-like_dom_sf"/>
</dbReference>
<evidence type="ECO:0000256" key="1">
    <source>
        <dbReference type="ARBA" id="ARBA00005614"/>
    </source>
</evidence>
<reference evidence="8" key="1">
    <citation type="submission" date="2020-05" db="EMBL/GenBank/DDBJ databases">
        <authorList>
            <person name="Zhu T."/>
            <person name="Keshari N."/>
            <person name="Lu X."/>
        </authorList>
    </citation>
    <scope>NUCLEOTIDE SEQUENCE</scope>
    <source>
        <strain evidence="8">NK1-22</strain>
    </source>
</reference>
<organism evidence="8">
    <name type="scientific">Thermoleptolyngbya oregonensis NK1-22</name>
    <dbReference type="NCBI Taxonomy" id="2547457"/>
    <lineage>
        <taxon>Bacteria</taxon>
        <taxon>Bacillati</taxon>
        <taxon>Cyanobacteriota</taxon>
        <taxon>Cyanophyceae</taxon>
        <taxon>Oculatellales</taxon>
        <taxon>Oculatellaceae</taxon>
        <taxon>Thermoleptolyngbya</taxon>
    </lineage>
</organism>
<dbReference type="KEGG" id="tog:HNI00_03840"/>
<evidence type="ECO:0000256" key="3">
    <source>
        <dbReference type="ARBA" id="ARBA00015991"/>
    </source>
</evidence>
<dbReference type="PANTHER" id="PTHR47268">
    <property type="entry name" value="ACYLPHOSPHATASE"/>
    <property type="match status" value="1"/>
</dbReference>
<evidence type="ECO:0000313" key="8">
    <source>
        <dbReference type="EMBL" id="WOB42385.1"/>
    </source>
</evidence>
<feature type="active site" evidence="5">
    <location>
        <position position="64"/>
    </location>
</feature>
<dbReference type="PANTHER" id="PTHR47268:SF4">
    <property type="entry name" value="ACYLPHOSPHATASE"/>
    <property type="match status" value="1"/>
</dbReference>
<dbReference type="EMBL" id="CP053540">
    <property type="protein sequence ID" value="WOB42385.1"/>
    <property type="molecule type" value="Genomic_DNA"/>
</dbReference>
<dbReference type="PROSITE" id="PS00151">
    <property type="entry name" value="ACYLPHOSPHATASE_2"/>
    <property type="match status" value="1"/>
</dbReference>
<gene>
    <name evidence="8" type="ORF">HNI00_03840</name>
</gene>
<sequence length="117" mass="12943">MTSQSNLPNTRTAISQDSNLAQDAAAQSLLRARVLISGKVQRVGYRSATQDAATLLKINGWVRNLADGRVEAVFEGPGDRVQEMIRWCHQGPPTAVVKDVAVQYESPEHLRGFELRR</sequence>
<dbReference type="GO" id="GO:0003998">
    <property type="term" value="F:acylphosphatase activity"/>
    <property type="evidence" value="ECO:0007669"/>
    <property type="project" value="UniProtKB-EC"/>
</dbReference>
<evidence type="ECO:0000256" key="4">
    <source>
        <dbReference type="ARBA" id="ARBA00047645"/>
    </source>
</evidence>
<evidence type="ECO:0000256" key="5">
    <source>
        <dbReference type="PROSITE-ProRule" id="PRU00520"/>
    </source>
</evidence>
<dbReference type="InterPro" id="IPR001792">
    <property type="entry name" value="Acylphosphatase-like_dom"/>
</dbReference>
<comment type="catalytic activity">
    <reaction evidence="4 5">
        <text>an acyl phosphate + H2O = a carboxylate + phosphate + H(+)</text>
        <dbReference type="Rhea" id="RHEA:14965"/>
        <dbReference type="ChEBI" id="CHEBI:15377"/>
        <dbReference type="ChEBI" id="CHEBI:15378"/>
        <dbReference type="ChEBI" id="CHEBI:29067"/>
        <dbReference type="ChEBI" id="CHEBI:43474"/>
        <dbReference type="ChEBI" id="CHEBI:59918"/>
        <dbReference type="EC" id="3.6.1.7"/>
    </reaction>
</comment>